<keyword evidence="1" id="KW-0378">Hydrolase</keyword>
<dbReference type="InterPro" id="IPR036526">
    <property type="entry name" value="C-N_Hydrolase_sf"/>
</dbReference>
<comment type="caution">
    <text evidence="3">The sequence shown here is derived from an EMBL/GenBank/DDBJ whole genome shotgun (WGS) entry which is preliminary data.</text>
</comment>
<dbReference type="EMBL" id="QMQY01000096">
    <property type="protein sequence ID" value="RLE49554.1"/>
    <property type="molecule type" value="Genomic_DNA"/>
</dbReference>
<dbReference type="GO" id="GO:0016746">
    <property type="term" value="F:acyltransferase activity"/>
    <property type="evidence" value="ECO:0007669"/>
    <property type="project" value="UniProtKB-KW"/>
</dbReference>
<dbReference type="Gene3D" id="3.60.110.10">
    <property type="entry name" value="Carbon-nitrogen hydrolase"/>
    <property type="match status" value="1"/>
</dbReference>
<sequence>MKIGFIQLNPKFGEIENNVEKAISYIENANADLIVLPELFNTGYLFLNFKEALELAEKVPDGYTTKKLIDIAKKTRTFIVAGIAELYENKVYNSAVIVGPNGYIGTYRKAHLFYKEKEIFTPGNTGFKVFDIGEAKIGVIICFDWCFPEAARILALKGADIICHPANLVLPYAQKVMLARSIENRVYTITANRIGTESRGGMTLNFTGMSQITSPKME</sequence>
<accession>A0A497EQA5</accession>
<dbReference type="SUPFAM" id="SSF56317">
    <property type="entry name" value="Carbon-nitrogen hydrolase"/>
    <property type="match status" value="1"/>
</dbReference>
<organism evidence="3 4">
    <name type="scientific">Thermoproteota archaeon</name>
    <dbReference type="NCBI Taxonomy" id="2056631"/>
    <lineage>
        <taxon>Archaea</taxon>
        <taxon>Thermoproteota</taxon>
    </lineage>
</organism>
<dbReference type="Proteomes" id="UP000281962">
    <property type="component" value="Unassembled WGS sequence"/>
</dbReference>
<dbReference type="PROSITE" id="PS50263">
    <property type="entry name" value="CN_HYDROLASE"/>
    <property type="match status" value="1"/>
</dbReference>
<dbReference type="GO" id="GO:0016811">
    <property type="term" value="F:hydrolase activity, acting on carbon-nitrogen (but not peptide) bonds, in linear amides"/>
    <property type="evidence" value="ECO:0007669"/>
    <property type="project" value="UniProtKB-ARBA"/>
</dbReference>
<keyword evidence="3" id="KW-0808">Transferase</keyword>
<evidence type="ECO:0000313" key="4">
    <source>
        <dbReference type="Proteomes" id="UP000281962"/>
    </source>
</evidence>
<dbReference type="InterPro" id="IPR003010">
    <property type="entry name" value="C-N_Hydrolase"/>
</dbReference>
<dbReference type="Pfam" id="PF00795">
    <property type="entry name" value="CN_hydrolase"/>
    <property type="match status" value="1"/>
</dbReference>
<dbReference type="AlphaFoldDB" id="A0A497EQA5"/>
<name>A0A497EQA5_9CREN</name>
<evidence type="ECO:0000313" key="3">
    <source>
        <dbReference type="EMBL" id="RLE49554.1"/>
    </source>
</evidence>
<feature type="non-terminal residue" evidence="3">
    <location>
        <position position="218"/>
    </location>
</feature>
<proteinExistence type="predicted"/>
<dbReference type="PANTHER" id="PTHR43674">
    <property type="entry name" value="NITRILASE C965.09-RELATED"/>
    <property type="match status" value="1"/>
</dbReference>
<gene>
    <name evidence="3" type="ORF">DRJ21_02310</name>
</gene>
<protein>
    <submittedName>
        <fullName evidence="3">Acyltransferase</fullName>
    </submittedName>
</protein>
<dbReference type="PANTHER" id="PTHR43674:SF2">
    <property type="entry name" value="BETA-UREIDOPROPIONASE"/>
    <property type="match status" value="1"/>
</dbReference>
<feature type="domain" description="CN hydrolase" evidence="2">
    <location>
        <begin position="1"/>
        <end position="218"/>
    </location>
</feature>
<keyword evidence="3" id="KW-0012">Acyltransferase</keyword>
<reference evidence="3 4" key="1">
    <citation type="submission" date="2018-06" db="EMBL/GenBank/DDBJ databases">
        <title>Extensive metabolic versatility and redundancy in microbially diverse, dynamic hydrothermal sediments.</title>
        <authorList>
            <person name="Dombrowski N."/>
            <person name="Teske A."/>
            <person name="Baker B.J."/>
        </authorList>
    </citation>
    <scope>NUCLEOTIDE SEQUENCE [LARGE SCALE GENOMIC DNA]</scope>
    <source>
        <strain evidence="3">B30_G17</strain>
    </source>
</reference>
<evidence type="ECO:0000256" key="1">
    <source>
        <dbReference type="ARBA" id="ARBA00022801"/>
    </source>
</evidence>
<evidence type="ECO:0000259" key="2">
    <source>
        <dbReference type="PROSITE" id="PS50263"/>
    </source>
</evidence>
<dbReference type="InterPro" id="IPR050345">
    <property type="entry name" value="Aliph_Amidase/BUP"/>
</dbReference>